<reference evidence="2 3" key="1">
    <citation type="submission" date="2018-06" db="EMBL/GenBank/DDBJ databases">
        <title>Extensive metabolic versatility and redundancy in microbially diverse, dynamic hydrothermal sediments.</title>
        <authorList>
            <person name="Dombrowski N."/>
            <person name="Teske A."/>
            <person name="Baker B.J."/>
        </authorList>
    </citation>
    <scope>NUCLEOTIDE SEQUENCE [LARGE SCALE GENOMIC DNA]</scope>
    <source>
        <strain evidence="2">B47_G16</strain>
    </source>
</reference>
<dbReference type="Proteomes" id="UP000279422">
    <property type="component" value="Unassembled WGS sequence"/>
</dbReference>
<feature type="transmembrane region" description="Helical" evidence="1">
    <location>
        <begin position="20"/>
        <end position="39"/>
    </location>
</feature>
<dbReference type="GO" id="GO:0005886">
    <property type="term" value="C:plasma membrane"/>
    <property type="evidence" value="ECO:0007669"/>
    <property type="project" value="UniProtKB-SubCell"/>
</dbReference>
<evidence type="ECO:0000313" key="3">
    <source>
        <dbReference type="Proteomes" id="UP000279422"/>
    </source>
</evidence>
<keyword evidence="1" id="KW-0812">Transmembrane</keyword>
<evidence type="ECO:0008006" key="4">
    <source>
        <dbReference type="Google" id="ProtNLM"/>
    </source>
</evidence>
<accession>A0A497E8H9</accession>
<feature type="transmembrane region" description="Helical" evidence="1">
    <location>
        <begin position="173"/>
        <end position="193"/>
    </location>
</feature>
<dbReference type="GO" id="GO:0140359">
    <property type="term" value="F:ABC-type transporter activity"/>
    <property type="evidence" value="ECO:0007669"/>
    <property type="project" value="InterPro"/>
</dbReference>
<comment type="caution">
    <text evidence="2">The sequence shown here is derived from an EMBL/GenBank/DDBJ whole genome shotgun (WGS) entry which is preliminary data.</text>
</comment>
<proteinExistence type="predicted"/>
<feature type="transmembrane region" description="Helical" evidence="1">
    <location>
        <begin position="59"/>
        <end position="81"/>
    </location>
</feature>
<evidence type="ECO:0000313" key="2">
    <source>
        <dbReference type="EMBL" id="RLE10651.1"/>
    </source>
</evidence>
<name>A0A497E8H9_UNCAE</name>
<feature type="transmembrane region" description="Helical" evidence="1">
    <location>
        <begin position="141"/>
        <end position="161"/>
    </location>
</feature>
<keyword evidence="1" id="KW-0472">Membrane</keyword>
<dbReference type="AlphaFoldDB" id="A0A497E8H9"/>
<gene>
    <name evidence="2" type="ORF">DRJ00_00705</name>
</gene>
<sequence>MKSIHTVKVLMKRELISSLYGPGIYIAIFISFLSSSFILKNYLDSIREDNISISSDPLNYPLFISVIVISFYLAILSAISISRERDQGTLEVLFYGPVSCPSYVLAKYFKDLLLYLVVVGFLFVYFWGVSALTNLGFSYGLVQAAFLSIFSVSCAITFGLFISSFTNRVRSSILYLVGIFLAFLAVQLSHTILLGMPEENMPSALIYLGNTLSIISKGVEWVSPFSYLSRGMDAISLGNPWLYTMNIIYCVIYSAILLVLSTLVLERKGVRG</sequence>
<dbReference type="EMBL" id="QMPZ01000004">
    <property type="protein sequence ID" value="RLE10651.1"/>
    <property type="molecule type" value="Genomic_DNA"/>
</dbReference>
<evidence type="ECO:0000256" key="1">
    <source>
        <dbReference type="SAM" id="Phobius"/>
    </source>
</evidence>
<organism evidence="2 3">
    <name type="scientific">Aerophobetes bacterium</name>
    <dbReference type="NCBI Taxonomy" id="2030807"/>
    <lineage>
        <taxon>Bacteria</taxon>
        <taxon>Candidatus Aerophobota</taxon>
    </lineage>
</organism>
<dbReference type="PANTHER" id="PTHR43471">
    <property type="entry name" value="ABC TRANSPORTER PERMEASE"/>
    <property type="match status" value="1"/>
</dbReference>
<protein>
    <recommendedName>
        <fullName evidence="4">ABC transporter permease</fullName>
    </recommendedName>
</protein>
<feature type="transmembrane region" description="Helical" evidence="1">
    <location>
        <begin position="112"/>
        <end position="129"/>
    </location>
</feature>
<feature type="transmembrane region" description="Helical" evidence="1">
    <location>
        <begin position="241"/>
        <end position="265"/>
    </location>
</feature>
<keyword evidence="1" id="KW-1133">Transmembrane helix</keyword>
<dbReference type="Pfam" id="PF12679">
    <property type="entry name" value="ABC2_membrane_2"/>
    <property type="match status" value="1"/>
</dbReference>